<dbReference type="InterPro" id="IPR044716">
    <property type="entry name" value="LEUNIG-like"/>
</dbReference>
<reference evidence="5" key="1">
    <citation type="journal article" date="2025" name="Foods">
        <title>Unveiling the Microbial Signatures of Arabica Coffee Cherries: Insights into Ripeness Specific Diversity, Functional Traits, and Implications for Quality and Safety.</title>
        <authorList>
            <consortium name="RefSeq"/>
            <person name="Tenea G.N."/>
            <person name="Cifuentes V."/>
            <person name="Reyes P."/>
            <person name="Cevallos-Vallejos M."/>
        </authorList>
    </citation>
    <scope>NUCLEOTIDE SEQUENCE [LARGE SCALE GENOMIC DNA]</scope>
</reference>
<protein>
    <submittedName>
        <fullName evidence="6">Transcriptional corepressor LEUNIG isoform X1</fullName>
    </submittedName>
</protein>
<dbReference type="OrthoDB" id="47802at2759"/>
<dbReference type="InterPro" id="IPR006594">
    <property type="entry name" value="LisH"/>
</dbReference>
<dbReference type="InterPro" id="IPR001680">
    <property type="entry name" value="WD40_rpt"/>
</dbReference>
<dbReference type="InterPro" id="IPR015943">
    <property type="entry name" value="WD40/YVTN_repeat-like_dom_sf"/>
</dbReference>
<dbReference type="CDD" id="cd00200">
    <property type="entry name" value="WD40"/>
    <property type="match status" value="1"/>
</dbReference>
<name>A0A6P6SHJ1_COFAR</name>
<dbReference type="SUPFAM" id="SSF50978">
    <property type="entry name" value="WD40 repeat-like"/>
    <property type="match status" value="1"/>
</dbReference>
<accession>A0A6P6SHJ1</accession>
<evidence type="ECO:0000313" key="5">
    <source>
        <dbReference type="Proteomes" id="UP001652660"/>
    </source>
</evidence>
<dbReference type="PROSITE" id="PS50294">
    <property type="entry name" value="WD_REPEATS_REGION"/>
    <property type="match status" value="1"/>
</dbReference>
<keyword evidence="2" id="KW-0677">Repeat</keyword>
<keyword evidence="1 3" id="KW-0853">WD repeat</keyword>
<dbReference type="GeneID" id="113691588"/>
<evidence type="ECO:0000256" key="4">
    <source>
        <dbReference type="SAM" id="MobiDB-lite"/>
    </source>
</evidence>
<evidence type="ECO:0000256" key="3">
    <source>
        <dbReference type="PROSITE-ProRule" id="PRU00221"/>
    </source>
</evidence>
<dbReference type="PROSITE" id="PS00678">
    <property type="entry name" value="WD_REPEATS_1"/>
    <property type="match status" value="1"/>
</dbReference>
<feature type="compositionally biased region" description="Low complexity" evidence="4">
    <location>
        <begin position="446"/>
        <end position="466"/>
    </location>
</feature>
<dbReference type="SMART" id="SM00320">
    <property type="entry name" value="WD40"/>
    <property type="match status" value="7"/>
</dbReference>
<dbReference type="InterPro" id="IPR019775">
    <property type="entry name" value="WD40_repeat_CS"/>
</dbReference>
<organism evidence="5 6">
    <name type="scientific">Coffea arabica</name>
    <name type="common">Arabian coffee</name>
    <dbReference type="NCBI Taxonomy" id="13443"/>
    <lineage>
        <taxon>Eukaryota</taxon>
        <taxon>Viridiplantae</taxon>
        <taxon>Streptophyta</taxon>
        <taxon>Embryophyta</taxon>
        <taxon>Tracheophyta</taxon>
        <taxon>Spermatophyta</taxon>
        <taxon>Magnoliopsida</taxon>
        <taxon>eudicotyledons</taxon>
        <taxon>Gunneridae</taxon>
        <taxon>Pentapetalae</taxon>
        <taxon>asterids</taxon>
        <taxon>lamiids</taxon>
        <taxon>Gentianales</taxon>
        <taxon>Rubiaceae</taxon>
        <taxon>Ixoroideae</taxon>
        <taxon>Gardenieae complex</taxon>
        <taxon>Bertiereae - Coffeeae clade</taxon>
        <taxon>Coffeeae</taxon>
        <taxon>Coffea</taxon>
    </lineage>
</organism>
<feature type="compositionally biased region" description="Polar residues" evidence="4">
    <location>
        <begin position="401"/>
        <end position="411"/>
    </location>
</feature>
<keyword evidence="5" id="KW-1185">Reference proteome</keyword>
<dbReference type="Pfam" id="PF08513">
    <property type="entry name" value="LisH"/>
    <property type="match status" value="1"/>
</dbReference>
<feature type="repeat" description="WD" evidence="3">
    <location>
        <begin position="608"/>
        <end position="650"/>
    </location>
</feature>
<dbReference type="GO" id="GO:0003714">
    <property type="term" value="F:transcription corepressor activity"/>
    <property type="evidence" value="ECO:0007669"/>
    <property type="project" value="InterPro"/>
</dbReference>
<feature type="repeat" description="WD" evidence="3">
    <location>
        <begin position="565"/>
        <end position="606"/>
    </location>
</feature>
<proteinExistence type="predicted"/>
<feature type="region of interest" description="Disordered" evidence="4">
    <location>
        <begin position="377"/>
        <end position="481"/>
    </location>
</feature>
<dbReference type="RefSeq" id="XP_027065593.2">
    <property type="nucleotide sequence ID" value="XM_027209792.2"/>
</dbReference>
<dbReference type="SMART" id="SM00667">
    <property type="entry name" value="LisH"/>
    <property type="match status" value="1"/>
</dbReference>
<evidence type="ECO:0000313" key="6">
    <source>
        <dbReference type="RefSeq" id="XP_027065593.2"/>
    </source>
</evidence>
<dbReference type="InterPro" id="IPR036322">
    <property type="entry name" value="WD40_repeat_dom_sf"/>
</dbReference>
<reference evidence="6" key="2">
    <citation type="submission" date="2025-08" db="UniProtKB">
        <authorList>
            <consortium name="RefSeq"/>
        </authorList>
    </citation>
    <scope>IDENTIFICATION</scope>
    <source>
        <tissue evidence="6">Leaves</tissue>
    </source>
</reference>
<sequence length="902" mass="100472">MAHHSTVEADKMLDVYIHDYLVKRKYGNSARTFQTEAKIPTKPAAIDTPGGFLSEWWSVFWDIFIARYRWSGPNNEPLLSKPREQLQQQKWPQNSQQQLLQQMHMQLVLQKHIEQQQLQRQCQGQLVEAQLQHGTASNALAEQKLGMSYATAQKMSDEALNPQNQDDVLSEAQMKRYMLSQDSGKVGLLSDAMHTSIVRSAVSRDQPSGQLGHDTPVGNLKSCQGVKDQKHQPLASKDLKNLMISPSPRYTGLDGSLTEVIGSNQAVNTLPLKGWPLMSLDQLQPGLYQQKKSLVHPYQPAQPQLHQQIRMLLMDQNIVRENYAKDSEQKLVGNIIPDILHAEVGHPIFSHGDTEIPAKFYERLLQNNQCHQQFMQPIPLGSTSENSECQIPPADRAGAASGSTDDITISKTSREYDQVSKKQPLKKRKQPMSFTCPPECSGAANTPALTPNSAPSTPSTPLTNTTGDMLPIPDLPPKDFSSKAALDQLTESGPLEANVAHFLSPDNPGSAPTGWSDTTLLEIGTMYTDNVKCCGISSNGKLIATGGVNRKVVLWCTESRKERYQFEQSAAITDLCFGSRLPRLATSSVDKTVKIWNVDNQDCPIQTFMGHSGSVISVDLHPRKEDLVCSCDDDREIRYWSIRNGACTGVLKVGATQVRFQPTHGRYLAAAVGNGVTIVDIETQTFRYPLKDHATDVLCVCWNSSGEYLASLSEDSIRVWKIGSCGQQKCMHELSITGKKFRCCAFHPCQSSLLVIGSNESLELWHMAENKMMTALGQPTKTLAVSNPSGLVASVGEDNFIKLTCWGNNQTTISDESESFLKLQKKRSESMKKSLRSVLKFTCQRKFRDIILPSLCMYCIRYLSVYRRMCECMYKKLLKSFSSKAVSLITFLPSRAVRVESE</sequence>
<evidence type="ECO:0000256" key="2">
    <source>
        <dbReference type="ARBA" id="ARBA00022737"/>
    </source>
</evidence>
<dbReference type="PROSITE" id="PS50082">
    <property type="entry name" value="WD_REPEATS_2"/>
    <property type="match status" value="2"/>
</dbReference>
<dbReference type="PROSITE" id="PS50896">
    <property type="entry name" value="LISH"/>
    <property type="match status" value="1"/>
</dbReference>
<evidence type="ECO:0000256" key="1">
    <source>
        <dbReference type="ARBA" id="ARBA00022574"/>
    </source>
</evidence>
<dbReference type="PANTHER" id="PTHR44376:SF17">
    <property type="entry name" value="TRANSCRIPTIONAL COREPRESSOR LEUNIG-LIKE ISOFORM X1"/>
    <property type="match status" value="1"/>
</dbReference>
<dbReference type="Gene3D" id="2.130.10.10">
    <property type="entry name" value="YVTN repeat-like/Quinoprotein amine dehydrogenase"/>
    <property type="match status" value="2"/>
</dbReference>
<dbReference type="PANTHER" id="PTHR44376">
    <property type="entry name" value="TRANSCRIPTIONAL REGULATOR OF FILAMENTOUS GROWTH FLO8"/>
    <property type="match status" value="1"/>
</dbReference>
<dbReference type="Pfam" id="PF00400">
    <property type="entry name" value="WD40"/>
    <property type="match status" value="4"/>
</dbReference>
<dbReference type="Proteomes" id="UP001652660">
    <property type="component" value="Chromosome 6c"/>
</dbReference>
<dbReference type="AlphaFoldDB" id="A0A6P6SHJ1"/>
<feature type="compositionally biased region" description="Polar residues" evidence="4">
    <location>
        <begin position="377"/>
        <end position="389"/>
    </location>
</feature>
<gene>
    <name evidence="6" type="primary">LOC113691588</name>
</gene>